<reference evidence="2 3" key="2">
    <citation type="journal article" date="2009" name="PLoS ONE">
        <title>An integrated genetic and cytogenetic map of the cucumber genome.</title>
        <authorList>
            <person name="Ren Y."/>
            <person name="Zhang Z."/>
            <person name="Liu J."/>
            <person name="Staub J.E."/>
            <person name="Han Y."/>
            <person name="Cheng Z."/>
            <person name="Li X."/>
            <person name="Lu J."/>
            <person name="Miao H."/>
            <person name="Kang H."/>
            <person name="Xie B."/>
            <person name="Gu X."/>
            <person name="Wang X."/>
            <person name="Du Y."/>
            <person name="Jin W."/>
            <person name="Huang S."/>
        </authorList>
    </citation>
    <scope>NUCLEOTIDE SEQUENCE [LARGE SCALE GENOMIC DNA]</scope>
    <source>
        <strain evidence="3">cv. 9930</strain>
    </source>
</reference>
<dbReference type="Gramene" id="KGN44472">
    <property type="protein sequence ID" value="KGN44472"/>
    <property type="gene ID" value="Csa_7G302360"/>
</dbReference>
<proteinExistence type="predicted"/>
<dbReference type="EMBL" id="CM002928">
    <property type="protein sequence ID" value="KGN44472.1"/>
    <property type="molecule type" value="Genomic_DNA"/>
</dbReference>
<dbReference type="GO" id="GO:0003723">
    <property type="term" value="F:RNA binding"/>
    <property type="evidence" value="ECO:0007669"/>
    <property type="project" value="InterPro"/>
</dbReference>
<keyword evidence="1" id="KW-0648">Protein biosynthesis</keyword>
<dbReference type="Gene3D" id="2.40.50.140">
    <property type="entry name" value="Nucleic acid-binding proteins"/>
    <property type="match status" value="1"/>
</dbReference>
<name>A0A0A0K811_CUCSA</name>
<reference evidence="2 3" key="3">
    <citation type="journal article" date="2010" name="BMC Genomics">
        <title>Transcriptome sequencing and comparative analysis of cucumber flowers with different sex types.</title>
        <authorList>
            <person name="Guo S."/>
            <person name="Zheng Y."/>
            <person name="Joung J.G."/>
            <person name="Liu S."/>
            <person name="Zhang Z."/>
            <person name="Crasta O.R."/>
            <person name="Sobral B.W."/>
            <person name="Xu Y."/>
            <person name="Huang S."/>
            <person name="Fei Z."/>
        </authorList>
    </citation>
    <scope>NUCLEOTIDE SEQUENCE [LARGE SCALE GENOMIC DNA]</scope>
    <source>
        <strain evidence="3">cv. 9930</strain>
    </source>
</reference>
<organism evidence="2 3">
    <name type="scientific">Cucumis sativus</name>
    <name type="common">Cucumber</name>
    <dbReference type="NCBI Taxonomy" id="3659"/>
    <lineage>
        <taxon>Eukaryota</taxon>
        <taxon>Viridiplantae</taxon>
        <taxon>Streptophyta</taxon>
        <taxon>Embryophyta</taxon>
        <taxon>Tracheophyta</taxon>
        <taxon>Spermatophyta</taxon>
        <taxon>Magnoliopsida</taxon>
        <taxon>eudicotyledons</taxon>
        <taxon>Gunneridae</taxon>
        <taxon>Pentapetalae</taxon>
        <taxon>rosids</taxon>
        <taxon>fabids</taxon>
        <taxon>Cucurbitales</taxon>
        <taxon>Cucurbitaceae</taxon>
        <taxon>Benincaseae</taxon>
        <taxon>Cucumis</taxon>
    </lineage>
</organism>
<evidence type="ECO:0008006" key="4">
    <source>
        <dbReference type="Google" id="ProtNLM"/>
    </source>
</evidence>
<evidence type="ECO:0000256" key="1">
    <source>
        <dbReference type="ARBA" id="ARBA00022917"/>
    </source>
</evidence>
<keyword evidence="3" id="KW-1185">Reference proteome</keyword>
<dbReference type="Proteomes" id="UP000029981">
    <property type="component" value="Chromosome 7"/>
</dbReference>
<dbReference type="InterPro" id="IPR011488">
    <property type="entry name" value="TIF_2_asu"/>
</dbReference>
<dbReference type="PANTHER" id="PTHR10602:SF0">
    <property type="entry name" value="EUKARYOTIC TRANSLATION INITIATION FACTOR 2 SUBUNIT 1"/>
    <property type="match status" value="1"/>
</dbReference>
<dbReference type="STRING" id="3659.A0A0A0K811"/>
<dbReference type="GO" id="GO:0003743">
    <property type="term" value="F:translation initiation factor activity"/>
    <property type="evidence" value="ECO:0007669"/>
    <property type="project" value="InterPro"/>
</dbReference>
<reference evidence="2 3" key="1">
    <citation type="journal article" date="2009" name="Nat. Genet.">
        <title>The genome of the cucumber, Cucumis sativus L.</title>
        <authorList>
            <person name="Huang S."/>
            <person name="Li R."/>
            <person name="Zhang Z."/>
            <person name="Li L."/>
            <person name="Gu X."/>
            <person name="Fan W."/>
            <person name="Lucas W.J."/>
            <person name="Wang X."/>
            <person name="Xie B."/>
            <person name="Ni P."/>
            <person name="Ren Y."/>
            <person name="Zhu H."/>
            <person name="Li J."/>
            <person name="Lin K."/>
            <person name="Jin W."/>
            <person name="Fei Z."/>
            <person name="Li G."/>
            <person name="Staub J."/>
            <person name="Kilian A."/>
            <person name="van der Vossen E.A."/>
            <person name="Wu Y."/>
            <person name="Guo J."/>
            <person name="He J."/>
            <person name="Jia Z."/>
            <person name="Ren Y."/>
            <person name="Tian G."/>
            <person name="Lu Y."/>
            <person name="Ruan J."/>
            <person name="Qian W."/>
            <person name="Wang M."/>
            <person name="Huang Q."/>
            <person name="Li B."/>
            <person name="Xuan Z."/>
            <person name="Cao J."/>
            <person name="Asan"/>
            <person name="Wu Z."/>
            <person name="Zhang J."/>
            <person name="Cai Q."/>
            <person name="Bai Y."/>
            <person name="Zhao B."/>
            <person name="Han Y."/>
            <person name="Li Y."/>
            <person name="Li X."/>
            <person name="Wang S."/>
            <person name="Shi Q."/>
            <person name="Liu S."/>
            <person name="Cho W.K."/>
            <person name="Kim J.Y."/>
            <person name="Xu Y."/>
            <person name="Heller-Uszynska K."/>
            <person name="Miao H."/>
            <person name="Cheng Z."/>
            <person name="Zhang S."/>
            <person name="Wu J."/>
            <person name="Yang Y."/>
            <person name="Kang H."/>
            <person name="Li M."/>
            <person name="Liang H."/>
            <person name="Ren X."/>
            <person name="Shi Z."/>
            <person name="Wen M."/>
            <person name="Jian M."/>
            <person name="Yang H."/>
            <person name="Zhang G."/>
            <person name="Yang Z."/>
            <person name="Chen R."/>
            <person name="Liu S."/>
            <person name="Li J."/>
            <person name="Ma L."/>
            <person name="Liu H."/>
            <person name="Zhou Y."/>
            <person name="Zhao J."/>
            <person name="Fang X."/>
            <person name="Li G."/>
            <person name="Fang L."/>
            <person name="Li Y."/>
            <person name="Liu D."/>
            <person name="Zheng H."/>
            <person name="Zhang Y."/>
            <person name="Qin N."/>
            <person name="Li Z."/>
            <person name="Yang G."/>
            <person name="Yang S."/>
            <person name="Bolund L."/>
            <person name="Kristiansen K."/>
            <person name="Zheng H."/>
            <person name="Li S."/>
            <person name="Zhang X."/>
            <person name="Yang H."/>
            <person name="Wang J."/>
            <person name="Sun R."/>
            <person name="Zhang B."/>
            <person name="Jiang S."/>
            <person name="Wang J."/>
            <person name="Du Y."/>
            <person name="Li S."/>
        </authorList>
    </citation>
    <scope>NUCLEOTIDE SEQUENCE [LARGE SCALE GENOMIC DNA]</scope>
    <source>
        <strain evidence="3">cv. 9930</strain>
    </source>
</reference>
<protein>
    <recommendedName>
        <fullName evidence="4">S1 motif domain-containing protein</fullName>
    </recommendedName>
</protein>
<dbReference type="InterPro" id="IPR012340">
    <property type="entry name" value="NA-bd_OB-fold"/>
</dbReference>
<dbReference type="AlphaFoldDB" id="A0A0A0K811"/>
<accession>A0A0A0K811</accession>
<reference evidence="2 3" key="4">
    <citation type="journal article" date="2011" name="BMC Genomics">
        <title>RNA-Seq improves annotation of protein-coding genes in the cucumber genome.</title>
        <authorList>
            <person name="Li Z."/>
            <person name="Zhang Z."/>
            <person name="Yan P."/>
            <person name="Huang S."/>
            <person name="Fei Z."/>
            <person name="Lin K."/>
        </authorList>
    </citation>
    <scope>NUCLEOTIDE SEQUENCE [LARGE SCALE GENOMIC DNA]</scope>
    <source>
        <strain evidence="3">cv. 9930</strain>
    </source>
</reference>
<evidence type="ECO:0000313" key="3">
    <source>
        <dbReference type="Proteomes" id="UP000029981"/>
    </source>
</evidence>
<dbReference type="PANTHER" id="PTHR10602">
    <property type="entry name" value="EUKARYOTIC TRANSLATION INITIATION FACTOR 2 SUBUNIT 1"/>
    <property type="match status" value="1"/>
</dbReference>
<evidence type="ECO:0000313" key="2">
    <source>
        <dbReference type="EMBL" id="KGN44472.1"/>
    </source>
</evidence>
<dbReference type="eggNOG" id="KOG2916">
    <property type="taxonomic scope" value="Eukaryota"/>
</dbReference>
<gene>
    <name evidence="2" type="ORF">Csa_7G302360</name>
</gene>
<sequence>MKSKGPWASSLIAVHRFLVVVSPNTKGNSSLFTLPSLSFPSPSLSIYIFFCKCHFLIFELSPTLSTMASHSSNLECRIYEAKYPEVDMVVMIQVKNIADMGAYVSLLEYNNIEGIGKKIRRLHLTCFYEFYWKL</sequence>